<evidence type="ECO:0000313" key="2">
    <source>
        <dbReference type="Proteomes" id="UP001174691"/>
    </source>
</evidence>
<dbReference type="Gene3D" id="2.40.70.10">
    <property type="entry name" value="Acid Proteases"/>
    <property type="match status" value="2"/>
</dbReference>
<keyword evidence="2" id="KW-1185">Reference proteome</keyword>
<evidence type="ECO:0000313" key="1">
    <source>
        <dbReference type="EMBL" id="KAJ9143990.1"/>
    </source>
</evidence>
<dbReference type="AlphaFoldDB" id="A0AA38RWY6"/>
<protein>
    <submittedName>
        <fullName evidence="1">Uncharacterized protein</fullName>
    </submittedName>
</protein>
<proteinExistence type="predicted"/>
<gene>
    <name evidence="1" type="ORF">NKR19_g6609</name>
</gene>
<accession>A0AA38RWY6</accession>
<dbReference type="Proteomes" id="UP001174691">
    <property type="component" value="Unassembled WGS sequence"/>
</dbReference>
<dbReference type="EMBL" id="JANBVN010000104">
    <property type="protein sequence ID" value="KAJ9143990.1"/>
    <property type="molecule type" value="Genomic_DNA"/>
</dbReference>
<name>A0AA38RWY6_9PEZI</name>
<sequence length="356" mass="38928">MADNSIQGSIQSTDVRQLHVHGSINGMAVTAIPDFGSGFDIMSAETAQLHGLTVNRLQAHSYTLPSGKVKQFLGTVTAQWRFNGEGTPYARTFHILQGCVHPVLLGKEFLRATETFSRHVQRIKVAIVKSIRSIRRLLLVDHFKSITQTNERMLGLINGRPVPGFADTCSDISIIKRSVARTLGLNILEGPAHRVEVEFVDGSRAFTTGLVKNVQWCFSASLSPKDMHVVDFHIMDDIPCAVILDKWLLWDNRAFIDYSDCFFDVGIQKTAELDPVCLIQVKGSSKSTAAAVVDPVEAEVARRAKAGMGSEQAATPRPCCLHGGTIESFGSCIRAAWDGAQSKLVTCKSWAETIST</sequence>
<comment type="caution">
    <text evidence="1">The sequence shown here is derived from an EMBL/GenBank/DDBJ whole genome shotgun (WGS) entry which is preliminary data.</text>
</comment>
<dbReference type="CDD" id="cd00303">
    <property type="entry name" value="retropepsin_like"/>
    <property type="match status" value="2"/>
</dbReference>
<dbReference type="InterPro" id="IPR021109">
    <property type="entry name" value="Peptidase_aspartic_dom_sf"/>
</dbReference>
<organism evidence="1 2">
    <name type="scientific">Coniochaeta hoffmannii</name>
    <dbReference type="NCBI Taxonomy" id="91930"/>
    <lineage>
        <taxon>Eukaryota</taxon>
        <taxon>Fungi</taxon>
        <taxon>Dikarya</taxon>
        <taxon>Ascomycota</taxon>
        <taxon>Pezizomycotina</taxon>
        <taxon>Sordariomycetes</taxon>
        <taxon>Sordariomycetidae</taxon>
        <taxon>Coniochaetales</taxon>
        <taxon>Coniochaetaceae</taxon>
        <taxon>Coniochaeta</taxon>
    </lineage>
</organism>
<reference evidence="1" key="1">
    <citation type="submission" date="2022-07" db="EMBL/GenBank/DDBJ databases">
        <title>Fungi with potential for degradation of polypropylene.</title>
        <authorList>
            <person name="Gostincar C."/>
        </authorList>
    </citation>
    <scope>NUCLEOTIDE SEQUENCE</scope>
    <source>
        <strain evidence="1">EXF-13287</strain>
    </source>
</reference>